<keyword evidence="3" id="KW-0540">Nuclease</keyword>
<dbReference type="GO" id="GO:0004519">
    <property type="term" value="F:endonuclease activity"/>
    <property type="evidence" value="ECO:0007669"/>
    <property type="project" value="UniProtKB-KW"/>
</dbReference>
<proteinExistence type="predicted"/>
<dbReference type="AlphaFoldDB" id="A0AAV2E7Y9"/>
<dbReference type="GO" id="GO:0003964">
    <property type="term" value="F:RNA-directed DNA polymerase activity"/>
    <property type="evidence" value="ECO:0007669"/>
    <property type="project" value="UniProtKB-KW"/>
</dbReference>
<keyword evidence="1" id="KW-0808">Transferase</keyword>
<evidence type="ECO:0000259" key="7">
    <source>
        <dbReference type="Pfam" id="PF17917"/>
    </source>
</evidence>
<organism evidence="8 9">
    <name type="scientific">Linum trigynum</name>
    <dbReference type="NCBI Taxonomy" id="586398"/>
    <lineage>
        <taxon>Eukaryota</taxon>
        <taxon>Viridiplantae</taxon>
        <taxon>Streptophyta</taxon>
        <taxon>Embryophyta</taxon>
        <taxon>Tracheophyta</taxon>
        <taxon>Spermatophyta</taxon>
        <taxon>Magnoliopsida</taxon>
        <taxon>eudicotyledons</taxon>
        <taxon>Gunneridae</taxon>
        <taxon>Pentapetalae</taxon>
        <taxon>rosids</taxon>
        <taxon>fabids</taxon>
        <taxon>Malpighiales</taxon>
        <taxon>Linaceae</taxon>
        <taxon>Linum</taxon>
    </lineage>
</organism>
<evidence type="ECO:0000256" key="2">
    <source>
        <dbReference type="ARBA" id="ARBA00022695"/>
    </source>
</evidence>
<dbReference type="Proteomes" id="UP001497516">
    <property type="component" value="Chromosome 4"/>
</dbReference>
<dbReference type="InterPro" id="IPR043502">
    <property type="entry name" value="DNA/RNA_pol_sf"/>
</dbReference>
<accession>A0AAV2E7Y9</accession>
<sequence length="175" mass="20456">MLLSWSLLTRPYRSRSALRPIYYASKILNDAHENYTTTEKELLAMVFAFDKFRPYLVLSHVIVYMDHSAIRYLMSKDDAKPRLIRWILLLQEFDIEIRDKKGAENVVVDHLSRLDSPPADNLEEKINDSFPDDRLMMMCLVESVTPWISDFANCLVGQWLPKGMTTHAKRKFSLT</sequence>
<evidence type="ECO:0000256" key="3">
    <source>
        <dbReference type="ARBA" id="ARBA00022722"/>
    </source>
</evidence>
<evidence type="ECO:0000256" key="5">
    <source>
        <dbReference type="ARBA" id="ARBA00022801"/>
    </source>
</evidence>
<dbReference type="PANTHER" id="PTHR34072">
    <property type="entry name" value="ENZYMATIC POLYPROTEIN-RELATED"/>
    <property type="match status" value="1"/>
</dbReference>
<dbReference type="InterPro" id="IPR041373">
    <property type="entry name" value="RT_RNaseH"/>
</dbReference>
<dbReference type="PANTHER" id="PTHR34072:SF44">
    <property type="entry name" value="RNA-DIRECTED DNA POLYMERASE"/>
    <property type="match status" value="1"/>
</dbReference>
<feature type="domain" description="Reverse transcriptase RNase H-like" evidence="7">
    <location>
        <begin position="17"/>
        <end position="93"/>
    </location>
</feature>
<dbReference type="GO" id="GO:0016787">
    <property type="term" value="F:hydrolase activity"/>
    <property type="evidence" value="ECO:0007669"/>
    <property type="project" value="UniProtKB-KW"/>
</dbReference>
<evidence type="ECO:0000256" key="1">
    <source>
        <dbReference type="ARBA" id="ARBA00022679"/>
    </source>
</evidence>
<gene>
    <name evidence="8" type="ORF">LTRI10_LOCUS23130</name>
</gene>
<evidence type="ECO:0000256" key="4">
    <source>
        <dbReference type="ARBA" id="ARBA00022759"/>
    </source>
</evidence>
<dbReference type="EMBL" id="OZ034817">
    <property type="protein sequence ID" value="CAL1381773.1"/>
    <property type="molecule type" value="Genomic_DNA"/>
</dbReference>
<keyword evidence="6" id="KW-0695">RNA-directed DNA polymerase</keyword>
<name>A0AAV2E7Y9_9ROSI</name>
<keyword evidence="5" id="KW-0378">Hydrolase</keyword>
<dbReference type="SUPFAM" id="SSF56672">
    <property type="entry name" value="DNA/RNA polymerases"/>
    <property type="match status" value="1"/>
</dbReference>
<dbReference type="Pfam" id="PF17917">
    <property type="entry name" value="RT_RNaseH"/>
    <property type="match status" value="1"/>
</dbReference>
<keyword evidence="2" id="KW-0548">Nucleotidyltransferase</keyword>
<evidence type="ECO:0000313" key="8">
    <source>
        <dbReference type="EMBL" id="CAL1381773.1"/>
    </source>
</evidence>
<keyword evidence="9" id="KW-1185">Reference proteome</keyword>
<evidence type="ECO:0000313" key="9">
    <source>
        <dbReference type="Proteomes" id="UP001497516"/>
    </source>
</evidence>
<reference evidence="8 9" key="1">
    <citation type="submission" date="2024-04" db="EMBL/GenBank/DDBJ databases">
        <authorList>
            <person name="Fracassetti M."/>
        </authorList>
    </citation>
    <scope>NUCLEOTIDE SEQUENCE [LARGE SCALE GENOMIC DNA]</scope>
</reference>
<protein>
    <recommendedName>
        <fullName evidence="7">Reverse transcriptase RNase H-like domain-containing protein</fullName>
    </recommendedName>
</protein>
<evidence type="ECO:0000256" key="6">
    <source>
        <dbReference type="ARBA" id="ARBA00022918"/>
    </source>
</evidence>
<keyword evidence="4" id="KW-0255">Endonuclease</keyword>
<dbReference type="CDD" id="cd09274">
    <property type="entry name" value="RNase_HI_RT_Ty3"/>
    <property type="match status" value="1"/>
</dbReference>